<dbReference type="SUPFAM" id="SSF81383">
    <property type="entry name" value="F-box domain"/>
    <property type="match status" value="1"/>
</dbReference>
<evidence type="ECO:0000313" key="2">
    <source>
        <dbReference type="EMBL" id="CAE6461363.1"/>
    </source>
</evidence>
<accession>A0A8H3GQK7</accession>
<name>A0A8H3GQK7_9AGAM</name>
<dbReference type="EMBL" id="CAJMXA010001478">
    <property type="protein sequence ID" value="CAE6461363.1"/>
    <property type="molecule type" value="Genomic_DNA"/>
</dbReference>
<dbReference type="AlphaFoldDB" id="A0A8H3GQK7"/>
<organism evidence="2 3">
    <name type="scientific">Rhizoctonia solani</name>
    <dbReference type="NCBI Taxonomy" id="456999"/>
    <lineage>
        <taxon>Eukaryota</taxon>
        <taxon>Fungi</taxon>
        <taxon>Dikarya</taxon>
        <taxon>Basidiomycota</taxon>
        <taxon>Agaricomycotina</taxon>
        <taxon>Agaricomycetes</taxon>
        <taxon>Cantharellales</taxon>
        <taxon>Ceratobasidiaceae</taxon>
        <taxon>Rhizoctonia</taxon>
    </lineage>
</organism>
<feature type="compositionally biased region" description="Basic residues" evidence="1">
    <location>
        <begin position="781"/>
        <end position="791"/>
    </location>
</feature>
<evidence type="ECO:0000256" key="1">
    <source>
        <dbReference type="SAM" id="MobiDB-lite"/>
    </source>
</evidence>
<dbReference type="Proteomes" id="UP000663853">
    <property type="component" value="Unassembled WGS sequence"/>
</dbReference>
<evidence type="ECO:0008006" key="4">
    <source>
        <dbReference type="Google" id="ProtNLM"/>
    </source>
</evidence>
<reference evidence="2" key="1">
    <citation type="submission" date="2021-01" db="EMBL/GenBank/DDBJ databases">
        <authorList>
            <person name="Kaushik A."/>
        </authorList>
    </citation>
    <scope>NUCLEOTIDE SEQUENCE</scope>
    <source>
        <strain evidence="2">AG6-10EEA</strain>
    </source>
</reference>
<proteinExistence type="predicted"/>
<feature type="compositionally biased region" description="Polar residues" evidence="1">
    <location>
        <begin position="559"/>
        <end position="572"/>
    </location>
</feature>
<dbReference type="InterPro" id="IPR036047">
    <property type="entry name" value="F-box-like_dom_sf"/>
</dbReference>
<evidence type="ECO:0000313" key="3">
    <source>
        <dbReference type="Proteomes" id="UP000663853"/>
    </source>
</evidence>
<feature type="region of interest" description="Disordered" evidence="1">
    <location>
        <begin position="738"/>
        <end position="804"/>
    </location>
</feature>
<feature type="region of interest" description="Disordered" evidence="1">
    <location>
        <begin position="856"/>
        <end position="912"/>
    </location>
</feature>
<feature type="compositionally biased region" description="Acidic residues" evidence="1">
    <location>
        <begin position="762"/>
        <end position="773"/>
    </location>
</feature>
<gene>
    <name evidence="2" type="ORF">RDB_LOCUS62365</name>
</gene>
<sequence length="912" mass="104945">MDLFSYLSDDVLLLIFIQLDDPLSLSQTSKRFNRISKESYTRALYFITRFGHQHAMYWALGRGKLVDKQMLDIMINNGAHISRYLIQCAIQYRGHLAPHSFIKKHWSHNLSFESFVHLLNIATDRMGYKELDWSKNADDGSVFRQWLMDKKSLGGRTRVEWEVIQEMFERYGFIPFCPRDPLVLDFPLALSYEPRLLPLAVRNGLRLDVKVPQISVTFSCNWSANTKHVAVPQYRDFIFRKVFEKPAVSRDGRDESIIKMVEDLQRLDPIMFVSRTVAAEVCMEANINEQGYMALRKLDAARKLPYSLSSLVSALIKLFSNTRSVTFSKIISLIQSLHSNYPNPTDPKIRHVLLLTVFCSPTATRTDWSEEMLPQILDKLVELGLIQPLVQDGMPEHSKSKSLDLKGIPKALSREELFNVLLSPFMENERPCIAYARNKAGMGLDEWGITQLKGDVAVDCLPISSKGKLLKRLCEDESIERRVIETMKNHAIRIEDLPEPFSPECATYRAKLGGSLPLMGSEMYAFSPLWTHSLEEDQIEPQSDFEPESHRSVAGTSGDDPQTSIFTNSNNDLGTISQDTLSARLDREESGTRWHRRRWWSHSGHQMSAEIEAKLPYPASPRYVADHILEHFKSHHRATAIMMTHCLINGNMNTLGSYINENVPITLFHIKVLARLGRQPCWKFWSKLDKQKFYFSEEDYLPRETLKPPSSGKMSINTLCNPDPVKSERFQTPATLSAFEEGSSRPRRMAASATRTYKIPSDSDEDELSDDMDYSYSMSSKRSRTKGKGKGKAVEQPPNVQPESTDFHLWTKHLGLLLKEEEKKWKERKRLSEKDEFGRPKERIFKTEFMRALASKVADMRKRDHASTPTPSVEDDSDEEYVQRPRLKRKARHPGWVDRDDRSHIKKLRASE</sequence>
<feature type="compositionally biased region" description="Basic and acidic residues" evidence="1">
    <location>
        <begin position="895"/>
        <end position="912"/>
    </location>
</feature>
<feature type="region of interest" description="Disordered" evidence="1">
    <location>
        <begin position="538"/>
        <end position="572"/>
    </location>
</feature>
<dbReference type="CDD" id="cd09917">
    <property type="entry name" value="F-box_SF"/>
    <property type="match status" value="1"/>
</dbReference>
<protein>
    <recommendedName>
        <fullName evidence="4">F-box domain-containing protein</fullName>
    </recommendedName>
</protein>
<comment type="caution">
    <text evidence="2">The sequence shown here is derived from an EMBL/GenBank/DDBJ whole genome shotgun (WGS) entry which is preliminary data.</text>
</comment>